<keyword evidence="2" id="KW-1185">Reference proteome</keyword>
<dbReference type="RefSeq" id="YP_001956895.1">
    <property type="nucleotide sequence ID" value="NC_010821.1"/>
</dbReference>
<organismHost>
    <name type="scientific">Pseudomonas chlororaphis</name>
    <dbReference type="NCBI Taxonomy" id="587753"/>
</organismHost>
<reference evidence="1 2" key="1">
    <citation type="journal article" date="2008" name="Virology">
        <title>Characterization of Pseudomonas chlororaphis myovirus 201varphi2-1 via genomic sequencing, mass spectrometry, and electron microscopy.</title>
        <authorList>
            <person name="Thomas J.A."/>
            <person name="Rolando M.R."/>
            <person name="Carroll C.A."/>
            <person name="Shen P.S."/>
            <person name="Belnap D.M."/>
            <person name="Weintraub S.T."/>
            <person name="Serwer P."/>
            <person name="Hardies S.C."/>
        </authorList>
    </citation>
    <scope>NUCLEOTIDE SEQUENCE</scope>
</reference>
<evidence type="ECO:0000313" key="1">
    <source>
        <dbReference type="EMBL" id="ABY63001.1"/>
    </source>
</evidence>
<dbReference type="KEGG" id="vg:6372448"/>
<accession>B3FJ34</accession>
<dbReference type="Proteomes" id="UP000002421">
    <property type="component" value="Segment"/>
</dbReference>
<proteinExistence type="predicted"/>
<evidence type="ECO:0000313" key="2">
    <source>
        <dbReference type="Proteomes" id="UP000002421"/>
    </source>
</evidence>
<sequence>MFGSLLKYTCVAACGALVFSTMGHFMDSDVIESAKATCEENVKALSGEAEGDELALLMKAFVATHYKNWVSQLTFAGSVKDLDAVLAPWA</sequence>
<organism evidence="1 2">
    <name type="scientific">Pseudomonas phage 201phi2-1</name>
    <name type="common">Pseudomonas chlororaphis phage 201phi2-1</name>
    <dbReference type="NCBI Taxonomy" id="198110"/>
    <lineage>
        <taxon>Viruses</taxon>
        <taxon>Duplodnaviria</taxon>
        <taxon>Heunggongvirae</taxon>
        <taxon>Uroviricota</taxon>
        <taxon>Caudoviricetes</taxon>
        <taxon>Chimalliviridae</taxon>
        <taxon>Serwervirus</taxon>
        <taxon>Serwervirus 201phi21</taxon>
    </lineage>
</organism>
<name>B3FJ34_BP201</name>
<protein>
    <submittedName>
        <fullName evidence="1">Uncharacterized protein</fullName>
    </submittedName>
</protein>
<dbReference type="EMBL" id="EU197055">
    <property type="protein sequence ID" value="ABY63001.1"/>
    <property type="molecule type" value="Genomic_DNA"/>
</dbReference>
<gene>
    <name evidence="1" type="ORF">201phi2-1p171</name>
</gene>